<dbReference type="HOGENOM" id="CLU_2562428_0_0_1"/>
<feature type="region of interest" description="Disordered" evidence="1">
    <location>
        <begin position="1"/>
        <end position="55"/>
    </location>
</feature>
<organism evidence="2 3">
    <name type="scientific">Oryza sativa subsp. indica</name>
    <name type="common">Rice</name>
    <dbReference type="NCBI Taxonomy" id="39946"/>
    <lineage>
        <taxon>Eukaryota</taxon>
        <taxon>Viridiplantae</taxon>
        <taxon>Streptophyta</taxon>
        <taxon>Embryophyta</taxon>
        <taxon>Tracheophyta</taxon>
        <taxon>Spermatophyta</taxon>
        <taxon>Magnoliopsida</taxon>
        <taxon>Liliopsida</taxon>
        <taxon>Poales</taxon>
        <taxon>Poaceae</taxon>
        <taxon>BOP clade</taxon>
        <taxon>Oryzoideae</taxon>
        <taxon>Oryzeae</taxon>
        <taxon>Oryzinae</taxon>
        <taxon>Oryza</taxon>
        <taxon>Oryza sativa</taxon>
    </lineage>
</organism>
<dbReference type="EMBL" id="CM000128">
    <property type="protein sequence ID" value="EAY90140.1"/>
    <property type="molecule type" value="Genomic_DNA"/>
</dbReference>
<evidence type="ECO:0000256" key="1">
    <source>
        <dbReference type="SAM" id="MobiDB-lite"/>
    </source>
</evidence>
<reference evidence="2 3" key="1">
    <citation type="journal article" date="2005" name="PLoS Biol.">
        <title>The genomes of Oryza sativa: a history of duplications.</title>
        <authorList>
            <person name="Yu J."/>
            <person name="Wang J."/>
            <person name="Lin W."/>
            <person name="Li S."/>
            <person name="Li H."/>
            <person name="Zhou J."/>
            <person name="Ni P."/>
            <person name="Dong W."/>
            <person name="Hu S."/>
            <person name="Zeng C."/>
            <person name="Zhang J."/>
            <person name="Zhang Y."/>
            <person name="Li R."/>
            <person name="Xu Z."/>
            <person name="Li S."/>
            <person name="Li X."/>
            <person name="Zheng H."/>
            <person name="Cong L."/>
            <person name="Lin L."/>
            <person name="Yin J."/>
            <person name="Geng J."/>
            <person name="Li G."/>
            <person name="Shi J."/>
            <person name="Liu J."/>
            <person name="Lv H."/>
            <person name="Li J."/>
            <person name="Wang J."/>
            <person name="Deng Y."/>
            <person name="Ran L."/>
            <person name="Shi X."/>
            <person name="Wang X."/>
            <person name="Wu Q."/>
            <person name="Li C."/>
            <person name="Ren X."/>
            <person name="Wang J."/>
            <person name="Wang X."/>
            <person name="Li D."/>
            <person name="Liu D."/>
            <person name="Zhang X."/>
            <person name="Ji Z."/>
            <person name="Zhao W."/>
            <person name="Sun Y."/>
            <person name="Zhang Z."/>
            <person name="Bao J."/>
            <person name="Han Y."/>
            <person name="Dong L."/>
            <person name="Ji J."/>
            <person name="Chen P."/>
            <person name="Wu S."/>
            <person name="Liu J."/>
            <person name="Xiao Y."/>
            <person name="Bu D."/>
            <person name="Tan J."/>
            <person name="Yang L."/>
            <person name="Ye C."/>
            <person name="Zhang J."/>
            <person name="Xu J."/>
            <person name="Zhou Y."/>
            <person name="Yu Y."/>
            <person name="Zhang B."/>
            <person name="Zhuang S."/>
            <person name="Wei H."/>
            <person name="Liu B."/>
            <person name="Lei M."/>
            <person name="Yu H."/>
            <person name="Li Y."/>
            <person name="Xu H."/>
            <person name="Wei S."/>
            <person name="He X."/>
            <person name="Fang L."/>
            <person name="Zhang Z."/>
            <person name="Zhang Y."/>
            <person name="Huang X."/>
            <person name="Su Z."/>
            <person name="Tong W."/>
            <person name="Li J."/>
            <person name="Tong Z."/>
            <person name="Li S."/>
            <person name="Ye J."/>
            <person name="Wang L."/>
            <person name="Fang L."/>
            <person name="Lei T."/>
            <person name="Chen C."/>
            <person name="Chen H."/>
            <person name="Xu Z."/>
            <person name="Li H."/>
            <person name="Huang H."/>
            <person name="Zhang F."/>
            <person name="Xu H."/>
            <person name="Li N."/>
            <person name="Zhao C."/>
            <person name="Li S."/>
            <person name="Dong L."/>
            <person name="Huang Y."/>
            <person name="Li L."/>
            <person name="Xi Y."/>
            <person name="Qi Q."/>
            <person name="Li W."/>
            <person name="Zhang B."/>
            <person name="Hu W."/>
            <person name="Zhang Y."/>
            <person name="Tian X."/>
            <person name="Jiao Y."/>
            <person name="Liang X."/>
            <person name="Jin J."/>
            <person name="Gao L."/>
            <person name="Zheng W."/>
            <person name="Hao B."/>
            <person name="Liu S."/>
            <person name="Wang W."/>
            <person name="Yuan L."/>
            <person name="Cao M."/>
            <person name="McDermott J."/>
            <person name="Samudrala R."/>
            <person name="Wang J."/>
            <person name="Wong G.K."/>
            <person name="Yang H."/>
        </authorList>
    </citation>
    <scope>NUCLEOTIDE SEQUENCE [LARGE SCALE GENOMIC DNA]</scope>
    <source>
        <strain evidence="3">cv. 93-11</strain>
    </source>
</reference>
<proteinExistence type="predicted"/>
<dbReference type="AlphaFoldDB" id="A2XH30"/>
<dbReference type="STRING" id="39946.A2XH30"/>
<sequence length="82" mass="8638">MAHADADAGDLPPPPAKKKKSPTEEEAEKRRKKLTPGSLMKGLIRSGGGDATPAEGDQAVAVRLPIVLTSCKPNKDCFISQN</sequence>
<protein>
    <submittedName>
        <fullName evidence="2">Uncharacterized protein</fullName>
    </submittedName>
</protein>
<evidence type="ECO:0000313" key="2">
    <source>
        <dbReference type="EMBL" id="EAY90140.1"/>
    </source>
</evidence>
<name>A2XH30_ORYSI</name>
<accession>A2XH30</accession>
<dbReference type="Proteomes" id="UP000007015">
    <property type="component" value="Chromosome 3"/>
</dbReference>
<evidence type="ECO:0000313" key="3">
    <source>
        <dbReference type="Proteomes" id="UP000007015"/>
    </source>
</evidence>
<dbReference type="Gramene" id="BGIOSGA012690-TA">
    <property type="protein sequence ID" value="BGIOSGA012690-PA"/>
    <property type="gene ID" value="BGIOSGA012690"/>
</dbReference>
<gene>
    <name evidence="2" type="ORF">OsI_11706</name>
</gene>
<keyword evidence="3" id="KW-1185">Reference proteome</keyword>